<feature type="region of interest" description="Disordered" evidence="6">
    <location>
        <begin position="26"/>
        <end position="138"/>
    </location>
</feature>
<dbReference type="PROSITE" id="PS51892">
    <property type="entry name" value="SUBTILASE"/>
    <property type="match status" value="1"/>
</dbReference>
<feature type="active site" description="Charge relay system" evidence="5">
    <location>
        <position position="439"/>
    </location>
</feature>
<feature type="domain" description="Peptidase S8/S53" evidence="8">
    <location>
        <begin position="254"/>
        <end position="490"/>
    </location>
</feature>
<keyword evidence="4 5" id="KW-0720">Serine protease</keyword>
<dbReference type="Proteomes" id="UP000199233">
    <property type="component" value="Unassembled WGS sequence"/>
</dbReference>
<evidence type="ECO:0000256" key="3">
    <source>
        <dbReference type="ARBA" id="ARBA00022801"/>
    </source>
</evidence>
<accession>A0A1H9ALX2</accession>
<feature type="compositionally biased region" description="Basic and acidic residues" evidence="6">
    <location>
        <begin position="30"/>
        <end position="84"/>
    </location>
</feature>
<dbReference type="STRING" id="489703.SAMN04488038_101455"/>
<reference evidence="9 10" key="1">
    <citation type="submission" date="2016-10" db="EMBL/GenBank/DDBJ databases">
        <authorList>
            <person name="de Groot N.N."/>
        </authorList>
    </citation>
    <scope>NUCLEOTIDE SEQUENCE [LARGE SCALE GENOMIC DNA]</scope>
    <source>
        <strain evidence="9 10">DSM 25927</strain>
    </source>
</reference>
<dbReference type="SUPFAM" id="SSF52743">
    <property type="entry name" value="Subtilisin-like"/>
    <property type="match status" value="1"/>
</dbReference>
<dbReference type="PANTHER" id="PTHR43806">
    <property type="entry name" value="PEPTIDASE S8"/>
    <property type="match status" value="1"/>
</dbReference>
<keyword evidence="2 5" id="KW-0645">Protease</keyword>
<dbReference type="InterPro" id="IPR000209">
    <property type="entry name" value="Peptidase_S8/S53_dom"/>
</dbReference>
<dbReference type="InterPro" id="IPR023828">
    <property type="entry name" value="Peptidase_S8_Ser-AS"/>
</dbReference>
<keyword evidence="10" id="KW-1185">Reference proteome</keyword>
<dbReference type="PROSITE" id="PS00138">
    <property type="entry name" value="SUBTILASE_SER"/>
    <property type="match status" value="1"/>
</dbReference>
<dbReference type="InterPro" id="IPR050131">
    <property type="entry name" value="Peptidase_S8_subtilisin-like"/>
</dbReference>
<dbReference type="AlphaFoldDB" id="A0A1H9ALX2"/>
<evidence type="ECO:0000256" key="7">
    <source>
        <dbReference type="SAM" id="SignalP"/>
    </source>
</evidence>
<evidence type="ECO:0000256" key="6">
    <source>
        <dbReference type="SAM" id="MobiDB-lite"/>
    </source>
</evidence>
<feature type="chain" id="PRO_5011766481" evidence="7">
    <location>
        <begin position="26"/>
        <end position="503"/>
    </location>
</feature>
<sequence>MSRHRRPPFSSLLLACALASALLQAAAVQARDDADGGRESQARERGDAGRGGEHAVRDSARQEQNRSESRGERHGDALRPETRTAQDAVKAQADAQKDARKLAEDSAREQAKAAEDADKEQGKDEHNERKEAVPRSEGALHALERLHIERDAQGLERVQGEVLVVGGAELAGRVRDAGYRVLAEQRLAEREELMLRVALASSRTLEQTLTELRTLLPAAWIAPNHIYRPSASTRAAAPATERGDAKAMPIPARGAGNTIGLLDTGADPRSPLLTAALQHMQSFTRNTYTARAHGTLVAELAASRGASLAVADVFAADEDDFLVAPADAMAAALSWLLAQHVAVINISIEGPDNAIMALMIRRAIAAGVVVVAAAGNRGPAAAPAYPAAYPDVIAVTAIDRDGQVYRRANHGSYISFAAPGVNIVSAGHSYDGKPVSGTSFAAPQIAALAAEQLLVPSSDSLPAATRVMAQLRRQARDLGVAGFDPVYGWGVPEAATAGAGSYR</sequence>
<dbReference type="PRINTS" id="PR00723">
    <property type="entry name" value="SUBTILISIN"/>
</dbReference>
<comment type="similarity">
    <text evidence="1 5">Belongs to the peptidase S8 family.</text>
</comment>
<evidence type="ECO:0000259" key="8">
    <source>
        <dbReference type="Pfam" id="PF00082"/>
    </source>
</evidence>
<feature type="compositionally biased region" description="Low complexity" evidence="6">
    <location>
        <begin position="85"/>
        <end position="94"/>
    </location>
</feature>
<dbReference type="GO" id="GO:0004252">
    <property type="term" value="F:serine-type endopeptidase activity"/>
    <property type="evidence" value="ECO:0007669"/>
    <property type="project" value="UniProtKB-UniRule"/>
</dbReference>
<feature type="active site" description="Charge relay system" evidence="5">
    <location>
        <position position="263"/>
    </location>
</feature>
<dbReference type="InterPro" id="IPR036852">
    <property type="entry name" value="Peptidase_S8/S53_dom_sf"/>
</dbReference>
<evidence type="ECO:0000256" key="2">
    <source>
        <dbReference type="ARBA" id="ARBA00022670"/>
    </source>
</evidence>
<dbReference type="OrthoDB" id="5405281at2"/>
<evidence type="ECO:0000256" key="4">
    <source>
        <dbReference type="ARBA" id="ARBA00022825"/>
    </source>
</evidence>
<dbReference type="GO" id="GO:0006508">
    <property type="term" value="P:proteolysis"/>
    <property type="evidence" value="ECO:0007669"/>
    <property type="project" value="UniProtKB-KW"/>
</dbReference>
<dbReference type="EMBL" id="FOFS01000001">
    <property type="protein sequence ID" value="SEP77736.1"/>
    <property type="molecule type" value="Genomic_DNA"/>
</dbReference>
<feature type="compositionally biased region" description="Basic and acidic residues" evidence="6">
    <location>
        <begin position="95"/>
        <end position="134"/>
    </location>
</feature>
<protein>
    <submittedName>
        <fullName evidence="9">Subtilase family protein</fullName>
    </submittedName>
</protein>
<dbReference type="PANTHER" id="PTHR43806:SF11">
    <property type="entry name" value="CEREVISIN-RELATED"/>
    <property type="match status" value="1"/>
</dbReference>
<evidence type="ECO:0000256" key="5">
    <source>
        <dbReference type="PROSITE-ProRule" id="PRU01240"/>
    </source>
</evidence>
<dbReference type="Pfam" id="PF00082">
    <property type="entry name" value="Peptidase_S8"/>
    <property type="match status" value="1"/>
</dbReference>
<gene>
    <name evidence="9" type="ORF">SAMN04488038_101455</name>
</gene>
<evidence type="ECO:0000313" key="10">
    <source>
        <dbReference type="Proteomes" id="UP000199233"/>
    </source>
</evidence>
<name>A0A1H9ALX2_9GAMM</name>
<dbReference type="RefSeq" id="WP_093281372.1">
    <property type="nucleotide sequence ID" value="NZ_FOFS01000001.1"/>
</dbReference>
<keyword evidence="3 5" id="KW-0378">Hydrolase</keyword>
<dbReference type="InterPro" id="IPR015500">
    <property type="entry name" value="Peptidase_S8_subtilisin-rel"/>
</dbReference>
<evidence type="ECO:0000256" key="1">
    <source>
        <dbReference type="ARBA" id="ARBA00011073"/>
    </source>
</evidence>
<feature type="active site" description="Charge relay system" evidence="5">
    <location>
        <position position="293"/>
    </location>
</feature>
<dbReference type="Gene3D" id="3.40.50.200">
    <property type="entry name" value="Peptidase S8/S53 domain"/>
    <property type="match status" value="1"/>
</dbReference>
<feature type="signal peptide" evidence="7">
    <location>
        <begin position="1"/>
        <end position="25"/>
    </location>
</feature>
<organism evidence="9 10">
    <name type="scientific">Solimonas aquatica</name>
    <dbReference type="NCBI Taxonomy" id="489703"/>
    <lineage>
        <taxon>Bacteria</taxon>
        <taxon>Pseudomonadati</taxon>
        <taxon>Pseudomonadota</taxon>
        <taxon>Gammaproteobacteria</taxon>
        <taxon>Nevskiales</taxon>
        <taxon>Nevskiaceae</taxon>
        <taxon>Solimonas</taxon>
    </lineage>
</organism>
<evidence type="ECO:0000313" key="9">
    <source>
        <dbReference type="EMBL" id="SEP77736.1"/>
    </source>
</evidence>
<proteinExistence type="inferred from homology"/>
<keyword evidence="7" id="KW-0732">Signal</keyword>